<dbReference type="RefSeq" id="WP_377348023.1">
    <property type="nucleotide sequence ID" value="NZ_JBHLTP010000010.1"/>
</dbReference>
<gene>
    <name evidence="2" type="ORF">ACFFGV_11760</name>
</gene>
<organism evidence="2 3">
    <name type="scientific">Pontibacillus salicampi</name>
    <dbReference type="NCBI Taxonomy" id="1449801"/>
    <lineage>
        <taxon>Bacteria</taxon>
        <taxon>Bacillati</taxon>
        <taxon>Bacillota</taxon>
        <taxon>Bacilli</taxon>
        <taxon>Bacillales</taxon>
        <taxon>Bacillaceae</taxon>
        <taxon>Pontibacillus</taxon>
    </lineage>
</organism>
<dbReference type="EMBL" id="JBHLTP010000010">
    <property type="protein sequence ID" value="MFC0524241.1"/>
    <property type="molecule type" value="Genomic_DNA"/>
</dbReference>
<name>A0ABV6LPA2_9BACI</name>
<reference evidence="2 3" key="1">
    <citation type="submission" date="2024-09" db="EMBL/GenBank/DDBJ databases">
        <authorList>
            <person name="Sun Q."/>
            <person name="Mori K."/>
        </authorList>
    </citation>
    <scope>NUCLEOTIDE SEQUENCE [LARGE SCALE GENOMIC DNA]</scope>
    <source>
        <strain evidence="2 3">NCAIM B.02529</strain>
    </source>
</reference>
<keyword evidence="3" id="KW-1185">Reference proteome</keyword>
<accession>A0ABV6LPA2</accession>
<sequence length="53" mass="6073">MGNSYQEKDSLSYNEVKQYLASTGGYNTKQYSSTNISKVKQEIHDKARKAPRE</sequence>
<comment type="caution">
    <text evidence="2">The sequence shown here is derived from an EMBL/GenBank/DDBJ whole genome shotgun (WGS) entry which is preliminary data.</text>
</comment>
<evidence type="ECO:0000256" key="1">
    <source>
        <dbReference type="SAM" id="MobiDB-lite"/>
    </source>
</evidence>
<evidence type="ECO:0000313" key="3">
    <source>
        <dbReference type="Proteomes" id="UP001589836"/>
    </source>
</evidence>
<feature type="compositionally biased region" description="Basic and acidic residues" evidence="1">
    <location>
        <begin position="39"/>
        <end position="53"/>
    </location>
</feature>
<dbReference type="Proteomes" id="UP001589836">
    <property type="component" value="Unassembled WGS sequence"/>
</dbReference>
<evidence type="ECO:0000313" key="2">
    <source>
        <dbReference type="EMBL" id="MFC0524241.1"/>
    </source>
</evidence>
<feature type="region of interest" description="Disordered" evidence="1">
    <location>
        <begin position="24"/>
        <end position="53"/>
    </location>
</feature>
<evidence type="ECO:0008006" key="4">
    <source>
        <dbReference type="Google" id="ProtNLM"/>
    </source>
</evidence>
<proteinExistence type="predicted"/>
<feature type="compositionally biased region" description="Polar residues" evidence="1">
    <location>
        <begin position="24"/>
        <end position="38"/>
    </location>
</feature>
<protein>
    <recommendedName>
        <fullName evidence="4">Gamma-type small acid-soluble spore protein</fullName>
    </recommendedName>
</protein>